<keyword evidence="3" id="KW-1185">Reference proteome</keyword>
<accession>A0A0C9UMA6</accession>
<organism evidence="2 3">
    <name type="scientific">Sphaerobolus stellatus (strain SS14)</name>
    <dbReference type="NCBI Taxonomy" id="990650"/>
    <lineage>
        <taxon>Eukaryota</taxon>
        <taxon>Fungi</taxon>
        <taxon>Dikarya</taxon>
        <taxon>Basidiomycota</taxon>
        <taxon>Agaricomycotina</taxon>
        <taxon>Agaricomycetes</taxon>
        <taxon>Phallomycetidae</taxon>
        <taxon>Geastrales</taxon>
        <taxon>Sphaerobolaceae</taxon>
        <taxon>Sphaerobolus</taxon>
    </lineage>
</organism>
<sequence>MPTCFCKVRGCGGIGGRELTQKQLNQHLREERVSTYRLEAESRSNAKVKPEALIDNDIKEEVFRMVFEQPPPALTSMDFEQQERTSRFGEKRPPTASPNPFKTEDVGSPNIVLSPEVESMKAALTDLQRIHAATKEVMQTVEFALSDPCLGQGIPAVPENHPLTPHSAWLNSQKVECITYQTIASPSLQIFAQTILEEIEQSLNAIEHHRSAWAEPGLSHYNSGK</sequence>
<proteinExistence type="predicted"/>
<protein>
    <submittedName>
        <fullName evidence="2">Uncharacterized protein</fullName>
    </submittedName>
</protein>
<feature type="region of interest" description="Disordered" evidence="1">
    <location>
        <begin position="73"/>
        <end position="109"/>
    </location>
</feature>
<dbReference type="AlphaFoldDB" id="A0A0C9UMA6"/>
<reference evidence="2 3" key="1">
    <citation type="submission" date="2014-06" db="EMBL/GenBank/DDBJ databases">
        <title>Evolutionary Origins and Diversification of the Mycorrhizal Mutualists.</title>
        <authorList>
            <consortium name="DOE Joint Genome Institute"/>
            <consortium name="Mycorrhizal Genomics Consortium"/>
            <person name="Kohler A."/>
            <person name="Kuo A."/>
            <person name="Nagy L.G."/>
            <person name="Floudas D."/>
            <person name="Copeland A."/>
            <person name="Barry K.W."/>
            <person name="Cichocki N."/>
            <person name="Veneault-Fourrey C."/>
            <person name="LaButti K."/>
            <person name="Lindquist E.A."/>
            <person name="Lipzen A."/>
            <person name="Lundell T."/>
            <person name="Morin E."/>
            <person name="Murat C."/>
            <person name="Riley R."/>
            <person name="Ohm R."/>
            <person name="Sun H."/>
            <person name="Tunlid A."/>
            <person name="Henrissat B."/>
            <person name="Grigoriev I.V."/>
            <person name="Hibbett D.S."/>
            <person name="Martin F."/>
        </authorList>
    </citation>
    <scope>NUCLEOTIDE SEQUENCE [LARGE SCALE GENOMIC DNA]</scope>
    <source>
        <strain evidence="2 3">SS14</strain>
    </source>
</reference>
<evidence type="ECO:0000313" key="3">
    <source>
        <dbReference type="Proteomes" id="UP000054279"/>
    </source>
</evidence>
<feature type="compositionally biased region" description="Basic and acidic residues" evidence="1">
    <location>
        <begin position="81"/>
        <end position="93"/>
    </location>
</feature>
<evidence type="ECO:0000256" key="1">
    <source>
        <dbReference type="SAM" id="MobiDB-lite"/>
    </source>
</evidence>
<evidence type="ECO:0000313" key="2">
    <source>
        <dbReference type="EMBL" id="KIJ26636.1"/>
    </source>
</evidence>
<name>A0A0C9UMA6_SPHS4</name>
<dbReference type="EMBL" id="KN837362">
    <property type="protein sequence ID" value="KIJ26636.1"/>
    <property type="molecule type" value="Genomic_DNA"/>
</dbReference>
<gene>
    <name evidence="2" type="ORF">M422DRAFT_55428</name>
</gene>
<dbReference type="Proteomes" id="UP000054279">
    <property type="component" value="Unassembled WGS sequence"/>
</dbReference>
<dbReference type="HOGENOM" id="CLU_1230583_0_0_1"/>